<dbReference type="PANTHER" id="PTHR28083:SF1">
    <property type="entry name" value="GOOD FOR FULL DBP5 ACTIVITY PROTEIN 2"/>
    <property type="match status" value="1"/>
</dbReference>
<dbReference type="OrthoDB" id="5953249at2759"/>
<protein>
    <submittedName>
        <fullName evidence="1">Unplaced genomic scaffold supercont1.6, whole genome shotgun sequence</fullName>
    </submittedName>
</protein>
<dbReference type="EMBL" id="KN847901">
    <property type="protein sequence ID" value="KIR40978.1"/>
    <property type="molecule type" value="Genomic_DNA"/>
</dbReference>
<reference evidence="1 2" key="1">
    <citation type="submission" date="2015-01" db="EMBL/GenBank/DDBJ databases">
        <title>The Genome Sequence of Cryptococcus gattii Ram5.</title>
        <authorList>
            <consortium name="The Broad Institute Genomics Platform"/>
            <person name="Cuomo C."/>
            <person name="Litvintseva A."/>
            <person name="Chen Y."/>
            <person name="Heitman J."/>
            <person name="Sun S."/>
            <person name="Springer D."/>
            <person name="Dromer F."/>
            <person name="Young S."/>
            <person name="Zeng Q."/>
            <person name="Gargeya S."/>
            <person name="Abouelleil A."/>
            <person name="Alvarado L."/>
            <person name="Chapman S.B."/>
            <person name="Gainer-Dewar J."/>
            <person name="Goldberg J."/>
            <person name="Griggs A."/>
            <person name="Gujja S."/>
            <person name="Hansen M."/>
            <person name="Howarth C."/>
            <person name="Imamovic A."/>
            <person name="Larimer J."/>
            <person name="Murphy C."/>
            <person name="Naylor J."/>
            <person name="Pearson M."/>
            <person name="Priest M."/>
            <person name="Roberts A."/>
            <person name="Saif S."/>
            <person name="Shea T."/>
            <person name="Sykes S."/>
            <person name="Wortman J."/>
            <person name="Nusbaum C."/>
            <person name="Birren B."/>
        </authorList>
    </citation>
    <scope>NUCLEOTIDE SEQUENCE [LARGE SCALE GENOMIC DNA]</scope>
    <source>
        <strain evidence="1 2">Ram5</strain>
    </source>
</reference>
<dbReference type="GO" id="GO:0005634">
    <property type="term" value="C:nucleus"/>
    <property type="evidence" value="ECO:0007669"/>
    <property type="project" value="TreeGrafter"/>
</dbReference>
<evidence type="ECO:0000313" key="2">
    <source>
        <dbReference type="Proteomes" id="UP000053392"/>
    </source>
</evidence>
<sequence>MRDYGHIVVQDHMLDKHNRETRPDFCDKYCYGDSIPVPKNELKQTLKAKLQDIWRKGGKGPICMAFVHVSHIPLKARNMIFLM</sequence>
<dbReference type="Proteomes" id="UP000053392">
    <property type="component" value="Unassembled WGS sequence"/>
</dbReference>
<gene>
    <name evidence="1" type="ORF">I313_02926</name>
</gene>
<organism evidence="1 2">
    <name type="scientific">Cryptococcus deuterogattii Ram5</name>
    <dbReference type="NCBI Taxonomy" id="1296110"/>
    <lineage>
        <taxon>Eukaryota</taxon>
        <taxon>Fungi</taxon>
        <taxon>Dikarya</taxon>
        <taxon>Basidiomycota</taxon>
        <taxon>Agaricomycotina</taxon>
        <taxon>Tremellomycetes</taxon>
        <taxon>Tremellales</taxon>
        <taxon>Cryptococcaceae</taxon>
        <taxon>Cryptococcus</taxon>
        <taxon>Cryptococcus gattii species complex</taxon>
    </lineage>
</organism>
<evidence type="ECO:0000313" key="1">
    <source>
        <dbReference type="EMBL" id="KIR40978.1"/>
    </source>
</evidence>
<dbReference type="PANTHER" id="PTHR28083">
    <property type="entry name" value="GOOD FOR FULL DBP5 ACTIVITY PROTEIN 2"/>
    <property type="match status" value="1"/>
</dbReference>
<dbReference type="InterPro" id="IPR040151">
    <property type="entry name" value="Gfd2/YDR514C-like"/>
</dbReference>
<dbReference type="HOGENOM" id="CLU_2542510_0_0_1"/>
<keyword evidence="2" id="KW-1185">Reference proteome</keyword>
<accession>A0A0D0TYJ0</accession>
<name>A0A0D0TYJ0_9TREE</name>
<dbReference type="AlphaFoldDB" id="A0A0D0TYJ0"/>
<proteinExistence type="predicted"/>